<dbReference type="InterPro" id="IPR035595">
    <property type="entry name" value="UDP_glycos_trans_CS"/>
</dbReference>
<proteinExistence type="inferred from homology"/>
<dbReference type="Proteomes" id="UP000634136">
    <property type="component" value="Unassembled WGS sequence"/>
</dbReference>
<gene>
    <name evidence="6" type="ORF">G2W53_024142</name>
</gene>
<keyword evidence="2 4" id="KW-0328">Glycosyltransferase</keyword>
<reference evidence="6" key="1">
    <citation type="submission" date="2020-09" db="EMBL/GenBank/DDBJ databases">
        <title>Genome-Enabled Discovery of Anthraquinone Biosynthesis in Senna tora.</title>
        <authorList>
            <person name="Kang S.-H."/>
            <person name="Pandey R.P."/>
            <person name="Lee C.-M."/>
            <person name="Sim J.-S."/>
            <person name="Jeong J.-T."/>
            <person name="Choi B.-S."/>
            <person name="Jung M."/>
            <person name="Ginzburg D."/>
            <person name="Zhao K."/>
            <person name="Won S.Y."/>
            <person name="Oh T.-J."/>
            <person name="Yu Y."/>
            <person name="Kim N.-H."/>
            <person name="Lee O.R."/>
            <person name="Lee T.-H."/>
            <person name="Bashyal P."/>
            <person name="Kim T.-S."/>
            <person name="Lee W.-H."/>
            <person name="Kawkins C."/>
            <person name="Kim C.-K."/>
            <person name="Kim J.S."/>
            <person name="Ahn B.O."/>
            <person name="Rhee S.Y."/>
            <person name="Sohng J.K."/>
        </authorList>
    </citation>
    <scope>NUCLEOTIDE SEQUENCE</scope>
    <source>
        <tissue evidence="6">Leaf</tissue>
    </source>
</reference>
<dbReference type="Gene3D" id="3.40.50.2000">
    <property type="entry name" value="Glycogen Phosphorylase B"/>
    <property type="match status" value="3"/>
</dbReference>
<dbReference type="SUPFAM" id="SSF53756">
    <property type="entry name" value="UDP-Glycosyltransferase/glycogen phosphorylase"/>
    <property type="match status" value="1"/>
</dbReference>
<dbReference type="EMBL" id="JAAIUW010000008">
    <property type="protein sequence ID" value="KAF7818687.1"/>
    <property type="molecule type" value="Genomic_DNA"/>
</dbReference>
<evidence type="ECO:0000256" key="1">
    <source>
        <dbReference type="ARBA" id="ARBA00009995"/>
    </source>
</evidence>
<dbReference type="GO" id="GO:0035251">
    <property type="term" value="F:UDP-glucosyltransferase activity"/>
    <property type="evidence" value="ECO:0007669"/>
    <property type="project" value="TreeGrafter"/>
</dbReference>
<protein>
    <recommendedName>
        <fullName evidence="5">Glycosyltransferase</fullName>
        <ecNumber evidence="5">2.4.1.-</ecNumber>
    </recommendedName>
</protein>
<evidence type="ECO:0000256" key="3">
    <source>
        <dbReference type="ARBA" id="ARBA00022679"/>
    </source>
</evidence>
<dbReference type="AlphaFoldDB" id="A0A834TD17"/>
<dbReference type="EC" id="2.4.1.-" evidence="5"/>
<sequence length="468" mass="52544">MASQEPHLHFVLFPMMAQGHMIPMIDIARILAQRNIIITIVTTPKNAARFSPILARSLESGLQIRLIQLPLPCEEAGIPNGCENVDMLPSLGTVVSFLEATNMLEEAVEKLFEELTPRPSCIISDMYNITTESEYFAVPSIPHQIEITKAQAMIMKVDERWKAFIGKVNAAAEMATFGIITNSFEELEGEYAREYKKVMKDKMWCIGPVSLCNKDELDKAQRGNNNTCTNECMEWLDLQKPKSVVYACLGSVCNVTSSQLIQLGLALEESNRPFIWVVREGSETEDLKSWIREDGFEERTKARGIVIIGWAPQVLILSHPAIGGFITHCGWNSTIEAICGGVPMVTWPLFGDQFFNEKLVVQILEVGVRVGVESAMTWGEEKEIGVVVKKEDIERAIEELMGDRKEGHTETETAYSVERNPGDVEFGGDVDAKCLVIRRSSNPYPLKIVKKEQKLQRNEMRYVGLLQQ</sequence>
<evidence type="ECO:0000313" key="7">
    <source>
        <dbReference type="Proteomes" id="UP000634136"/>
    </source>
</evidence>
<evidence type="ECO:0000256" key="5">
    <source>
        <dbReference type="RuleBase" id="RU362057"/>
    </source>
</evidence>
<dbReference type="PANTHER" id="PTHR48047:SF229">
    <property type="entry name" value="UDP-GLYCOSYLTRANSFERASE 73C3-RELATED"/>
    <property type="match status" value="1"/>
</dbReference>
<dbReference type="PANTHER" id="PTHR48047">
    <property type="entry name" value="GLYCOSYLTRANSFERASE"/>
    <property type="match status" value="1"/>
</dbReference>
<dbReference type="FunFam" id="3.40.50.2000:FF:000047">
    <property type="entry name" value="Glycosyltransferase"/>
    <property type="match status" value="1"/>
</dbReference>
<dbReference type="CDD" id="cd03784">
    <property type="entry name" value="GT1_Gtf-like"/>
    <property type="match status" value="1"/>
</dbReference>
<dbReference type="InterPro" id="IPR002213">
    <property type="entry name" value="UDP_glucos_trans"/>
</dbReference>
<evidence type="ECO:0000256" key="2">
    <source>
        <dbReference type="ARBA" id="ARBA00022676"/>
    </source>
</evidence>
<comment type="caution">
    <text evidence="6">The sequence shown here is derived from an EMBL/GenBank/DDBJ whole genome shotgun (WGS) entry which is preliminary data.</text>
</comment>
<name>A0A834TD17_9FABA</name>
<evidence type="ECO:0000313" key="6">
    <source>
        <dbReference type="EMBL" id="KAF7818687.1"/>
    </source>
</evidence>
<accession>A0A834TD17</accession>
<dbReference type="Pfam" id="PF00201">
    <property type="entry name" value="UDPGT"/>
    <property type="match status" value="1"/>
</dbReference>
<comment type="similarity">
    <text evidence="1 4">Belongs to the UDP-glycosyltransferase family.</text>
</comment>
<keyword evidence="3 4" id="KW-0808">Transferase</keyword>
<dbReference type="OrthoDB" id="5835829at2759"/>
<keyword evidence="7" id="KW-1185">Reference proteome</keyword>
<organism evidence="6 7">
    <name type="scientific">Senna tora</name>
    <dbReference type="NCBI Taxonomy" id="362788"/>
    <lineage>
        <taxon>Eukaryota</taxon>
        <taxon>Viridiplantae</taxon>
        <taxon>Streptophyta</taxon>
        <taxon>Embryophyta</taxon>
        <taxon>Tracheophyta</taxon>
        <taxon>Spermatophyta</taxon>
        <taxon>Magnoliopsida</taxon>
        <taxon>eudicotyledons</taxon>
        <taxon>Gunneridae</taxon>
        <taxon>Pentapetalae</taxon>
        <taxon>rosids</taxon>
        <taxon>fabids</taxon>
        <taxon>Fabales</taxon>
        <taxon>Fabaceae</taxon>
        <taxon>Caesalpinioideae</taxon>
        <taxon>Cassia clade</taxon>
        <taxon>Senna</taxon>
    </lineage>
</organism>
<dbReference type="PROSITE" id="PS00375">
    <property type="entry name" value="UDPGT"/>
    <property type="match status" value="1"/>
</dbReference>
<evidence type="ECO:0000256" key="4">
    <source>
        <dbReference type="RuleBase" id="RU003718"/>
    </source>
</evidence>